<dbReference type="PANTHER" id="PTHR44068:SF1">
    <property type="entry name" value="HYPOTHETICAL LOC100005854"/>
    <property type="match status" value="1"/>
</dbReference>
<dbReference type="Pfam" id="PF08241">
    <property type="entry name" value="Methyltransf_11"/>
    <property type="match status" value="1"/>
</dbReference>
<comment type="pathway">
    <text evidence="6">Steroid metabolism.</text>
</comment>
<evidence type="ECO:0000256" key="6">
    <source>
        <dbReference type="RuleBase" id="RU362025"/>
    </source>
</evidence>
<dbReference type="PROSITE" id="PS51685">
    <property type="entry name" value="SAM_MT_ERG6_SMT"/>
    <property type="match status" value="1"/>
</dbReference>
<evidence type="ECO:0000256" key="3">
    <source>
        <dbReference type="ARBA" id="ARBA00022691"/>
    </source>
</evidence>
<keyword evidence="6" id="KW-0753">Steroid metabolism</keyword>
<dbReference type="Proteomes" id="UP001194696">
    <property type="component" value="Unassembled WGS sequence"/>
</dbReference>
<evidence type="ECO:0000259" key="7">
    <source>
        <dbReference type="PROSITE" id="PS51685"/>
    </source>
</evidence>
<dbReference type="InterPro" id="IPR050447">
    <property type="entry name" value="Erg6_SMT_methyltransf"/>
</dbReference>
<accession>A0ABQ7KFX0</accession>
<evidence type="ECO:0000256" key="1">
    <source>
        <dbReference type="ARBA" id="ARBA00022603"/>
    </source>
</evidence>
<keyword evidence="1 5" id="KW-0489">Methyltransferase</keyword>
<proteinExistence type="inferred from homology"/>
<reference evidence="8 9" key="1">
    <citation type="journal article" date="2020" name="Fungal Divers.">
        <title>Resolving the Mortierellaceae phylogeny through synthesis of multi-gene phylogenetics and phylogenomics.</title>
        <authorList>
            <person name="Vandepol N."/>
            <person name="Liber J."/>
            <person name="Desiro A."/>
            <person name="Na H."/>
            <person name="Kennedy M."/>
            <person name="Barry K."/>
            <person name="Grigoriev I.V."/>
            <person name="Miller A.N."/>
            <person name="O'Donnell K."/>
            <person name="Stajich J.E."/>
            <person name="Bonito G."/>
        </authorList>
    </citation>
    <scope>NUCLEOTIDE SEQUENCE [LARGE SCALE GENOMIC DNA]</scope>
    <source>
        <strain evidence="8 9">AD045</strain>
    </source>
</reference>
<keyword evidence="3 5" id="KW-0949">S-adenosyl-L-methionine</keyword>
<keyword evidence="6" id="KW-0444">Lipid biosynthesis</keyword>
<dbReference type="InterPro" id="IPR030384">
    <property type="entry name" value="MeTrfase_SMT"/>
</dbReference>
<evidence type="ECO:0000313" key="9">
    <source>
        <dbReference type="Proteomes" id="UP001194696"/>
    </source>
</evidence>
<name>A0ABQ7KFX0_9FUNG</name>
<evidence type="ECO:0000256" key="4">
    <source>
        <dbReference type="ARBA" id="ARBA00038188"/>
    </source>
</evidence>
<keyword evidence="2 5" id="KW-0808">Transferase</keyword>
<keyword evidence="6" id="KW-0756">Sterol biosynthesis</keyword>
<dbReference type="EMBL" id="JAAAIM010000009">
    <property type="protein sequence ID" value="KAG0298438.1"/>
    <property type="molecule type" value="Genomic_DNA"/>
</dbReference>
<keyword evidence="6" id="KW-0752">Steroid biosynthesis</keyword>
<evidence type="ECO:0000256" key="2">
    <source>
        <dbReference type="ARBA" id="ARBA00022679"/>
    </source>
</evidence>
<dbReference type="EC" id="2.1.1.-" evidence="6"/>
<comment type="similarity">
    <text evidence="4 5 6">Belongs to the class I-like SAM-binding methyltransferase superfamily. Erg6/SMT family.</text>
</comment>
<dbReference type="InterPro" id="IPR029063">
    <property type="entry name" value="SAM-dependent_MTases_sf"/>
</dbReference>
<sequence length="395" mass="44170">MAPSRTSITPASSTALITQRNQEDLARSKTLHGHTWDDAHHQDSFLSKLNKKDRGFQSVVVDKYLDNWKEDRPELESDEDKAQRQTSYKAAANSFYDLATDFYEYAWGTSFHFCRFHPREPFHQAIARHEHYLAANMGIQPHHRVLDIGCGVGGPAREIGHFTGAHITGLNNNDYQIARAKRYAVSAGLDKRSDFVKGDFMNMPIDDSSYDACYAIEATVHASTLEGVYGEAYRILKPGGVFGCYEWVMTDKYDPTNADHLRIVRGLEVGNGIAQMLTVNDCLKALKTVGFTIEKNMDMGETDDKIKWYYPLEGDIRQANAFWDYLTVLRTTTAGRAATTYMVRTLESLGLVAPGSAKVSTILQTAADAVLEGAMLGIFTPMYFFVARKPLASSQ</sequence>
<keyword evidence="9" id="KW-1185">Reference proteome</keyword>
<dbReference type="InterPro" id="IPR013216">
    <property type="entry name" value="Methyltransf_11"/>
</dbReference>
<dbReference type="PANTHER" id="PTHR44068">
    <property type="entry name" value="ZGC:194242"/>
    <property type="match status" value="1"/>
</dbReference>
<comment type="function">
    <text evidence="6">Catalyzes the transfer of methyl groups from S-adenosyl-methionine to the C-24 of sterols.</text>
</comment>
<dbReference type="Pfam" id="PF08498">
    <property type="entry name" value="Sterol_MT_C"/>
    <property type="match status" value="1"/>
</dbReference>
<dbReference type="CDD" id="cd02440">
    <property type="entry name" value="AdoMet_MTases"/>
    <property type="match status" value="1"/>
</dbReference>
<dbReference type="SUPFAM" id="SSF53335">
    <property type="entry name" value="S-adenosyl-L-methionine-dependent methyltransferases"/>
    <property type="match status" value="1"/>
</dbReference>
<feature type="domain" description="SAM-dependent methyltransferase Erg6/SMT-type" evidence="7">
    <location>
        <begin position="95"/>
        <end position="390"/>
    </location>
</feature>
<comment type="caution">
    <text evidence="8">The sequence shown here is derived from an EMBL/GenBank/DDBJ whole genome shotgun (WGS) entry which is preliminary data.</text>
</comment>
<dbReference type="Gene3D" id="3.40.50.150">
    <property type="entry name" value="Vaccinia Virus protein VP39"/>
    <property type="match status" value="1"/>
</dbReference>
<gene>
    <name evidence="8" type="primary">ERG6_2</name>
    <name evidence="8" type="ORF">BGZ96_012160</name>
</gene>
<protein>
    <recommendedName>
        <fullName evidence="6">Sterol 24-C-methyltransferase</fullName>
        <ecNumber evidence="6">2.1.1.-</ecNumber>
    </recommendedName>
    <alternativeName>
        <fullName evidence="6">Delta(24)-sterol C-methyltransferase</fullName>
    </alternativeName>
</protein>
<keyword evidence="6" id="KW-0443">Lipid metabolism</keyword>
<keyword evidence="6" id="KW-1207">Sterol metabolism</keyword>
<dbReference type="InterPro" id="IPR013705">
    <property type="entry name" value="Sterol_MeTrfase_C"/>
</dbReference>
<organism evidence="8 9">
    <name type="scientific">Linnemannia gamsii</name>
    <dbReference type="NCBI Taxonomy" id="64522"/>
    <lineage>
        <taxon>Eukaryota</taxon>
        <taxon>Fungi</taxon>
        <taxon>Fungi incertae sedis</taxon>
        <taxon>Mucoromycota</taxon>
        <taxon>Mortierellomycotina</taxon>
        <taxon>Mortierellomycetes</taxon>
        <taxon>Mortierellales</taxon>
        <taxon>Mortierellaceae</taxon>
        <taxon>Linnemannia</taxon>
    </lineage>
</organism>
<evidence type="ECO:0000313" key="8">
    <source>
        <dbReference type="EMBL" id="KAG0298438.1"/>
    </source>
</evidence>
<evidence type="ECO:0000256" key="5">
    <source>
        <dbReference type="PROSITE-ProRule" id="PRU01022"/>
    </source>
</evidence>